<keyword evidence="1" id="KW-0808">Transferase</keyword>
<dbReference type="AlphaFoldDB" id="A0AAW4SWS0"/>
<protein>
    <submittedName>
        <fullName evidence="3">GNAT family N-acetyltransferase</fullName>
    </submittedName>
</protein>
<sequence length="128" mass="15090">MVTVDDQPELLHIKEKYIDGGGNFWVAKESGKVVGTIGLMNAGNGVVILKKFFVYEPYRSFPHNLGRQLYAIFLDFAQKHNFREIILDTPRNTDRVYRFYEKAGFRKISQEKFPIIYDYLYRDSDFSY</sequence>
<dbReference type="SUPFAM" id="SSF55729">
    <property type="entry name" value="Acyl-CoA N-acyltransferases (Nat)"/>
    <property type="match status" value="1"/>
</dbReference>
<dbReference type="InterPro" id="IPR016181">
    <property type="entry name" value="Acyl_CoA_acyltransferase"/>
</dbReference>
<dbReference type="InterPro" id="IPR000182">
    <property type="entry name" value="GNAT_dom"/>
</dbReference>
<dbReference type="Pfam" id="PF00583">
    <property type="entry name" value="Acetyltransf_1"/>
    <property type="match status" value="1"/>
</dbReference>
<proteinExistence type="predicted"/>
<gene>
    <name evidence="3" type="ORF">LD004_09550</name>
</gene>
<evidence type="ECO:0000259" key="2">
    <source>
        <dbReference type="PROSITE" id="PS51186"/>
    </source>
</evidence>
<feature type="domain" description="N-acetyltransferase" evidence="2">
    <location>
        <begin position="1"/>
        <end position="123"/>
    </location>
</feature>
<dbReference type="RefSeq" id="WP_225450776.1">
    <property type="nucleotide sequence ID" value="NZ_BAABZH010000002.1"/>
</dbReference>
<evidence type="ECO:0000313" key="4">
    <source>
        <dbReference type="Proteomes" id="UP001198461"/>
    </source>
</evidence>
<dbReference type="PROSITE" id="PS51186">
    <property type="entry name" value="GNAT"/>
    <property type="match status" value="1"/>
</dbReference>
<dbReference type="CDD" id="cd04301">
    <property type="entry name" value="NAT_SF"/>
    <property type="match status" value="1"/>
</dbReference>
<dbReference type="Gene3D" id="3.40.630.30">
    <property type="match status" value="1"/>
</dbReference>
<comment type="caution">
    <text evidence="3">The sequence shown here is derived from an EMBL/GenBank/DDBJ whole genome shotgun (WGS) entry which is preliminary data.</text>
</comment>
<dbReference type="GO" id="GO:0008080">
    <property type="term" value="F:N-acetyltransferase activity"/>
    <property type="evidence" value="ECO:0007669"/>
    <property type="project" value="InterPro"/>
</dbReference>
<evidence type="ECO:0000256" key="1">
    <source>
        <dbReference type="ARBA" id="ARBA00022679"/>
    </source>
</evidence>
<dbReference type="InterPro" id="IPR050769">
    <property type="entry name" value="NAT_camello-type"/>
</dbReference>
<accession>A0AAW4SWS0</accession>
<dbReference type="PANTHER" id="PTHR13947:SF37">
    <property type="entry name" value="LD18367P"/>
    <property type="match status" value="1"/>
</dbReference>
<organism evidence="3 4">
    <name type="scientific">Bacteroides xylanisolvens</name>
    <dbReference type="NCBI Taxonomy" id="371601"/>
    <lineage>
        <taxon>Bacteria</taxon>
        <taxon>Pseudomonadati</taxon>
        <taxon>Bacteroidota</taxon>
        <taxon>Bacteroidia</taxon>
        <taxon>Bacteroidales</taxon>
        <taxon>Bacteroidaceae</taxon>
        <taxon>Bacteroides</taxon>
    </lineage>
</organism>
<name>A0AAW4SWS0_9BACE</name>
<dbReference type="PANTHER" id="PTHR13947">
    <property type="entry name" value="GNAT FAMILY N-ACETYLTRANSFERASE"/>
    <property type="match status" value="1"/>
</dbReference>
<evidence type="ECO:0000313" key="3">
    <source>
        <dbReference type="EMBL" id="MCA4703862.1"/>
    </source>
</evidence>
<reference evidence="3" key="1">
    <citation type="submission" date="2023-08" db="EMBL/GenBank/DDBJ databases">
        <title>Mucin Metabolism Genes Underlie the Key Renovations of Bacteroides xylanisolvens Genomes in Captive Great Apes.</title>
        <authorList>
            <person name="Nishida A.H."/>
        </authorList>
    </citation>
    <scope>NUCLEOTIDE SEQUENCE</scope>
    <source>
        <strain evidence="3">P13.H9</strain>
    </source>
</reference>
<dbReference type="Proteomes" id="UP001198461">
    <property type="component" value="Unassembled WGS sequence"/>
</dbReference>
<dbReference type="EMBL" id="JAIWYE010000018">
    <property type="protein sequence ID" value="MCA4703862.1"/>
    <property type="molecule type" value="Genomic_DNA"/>
</dbReference>